<evidence type="ECO:0000313" key="2">
    <source>
        <dbReference type="Proteomes" id="UP000550787"/>
    </source>
</evidence>
<name>A0A7W4NI16_GLUDI</name>
<organism evidence="1 2">
    <name type="scientific">Gluconacetobacter diazotrophicus</name>
    <name type="common">Acetobacter diazotrophicus</name>
    <dbReference type="NCBI Taxonomy" id="33996"/>
    <lineage>
        <taxon>Bacteria</taxon>
        <taxon>Pseudomonadati</taxon>
        <taxon>Pseudomonadota</taxon>
        <taxon>Alphaproteobacteria</taxon>
        <taxon>Acetobacterales</taxon>
        <taxon>Acetobacteraceae</taxon>
        <taxon>Gluconacetobacter</taxon>
    </lineage>
</organism>
<comment type="caution">
    <text evidence="1">The sequence shown here is derived from an EMBL/GenBank/DDBJ whole genome shotgun (WGS) entry which is preliminary data.</text>
</comment>
<accession>A0A7W4NI16</accession>
<dbReference type="EMBL" id="JABEQG010000059">
    <property type="protein sequence ID" value="MBB2158129.1"/>
    <property type="molecule type" value="Genomic_DNA"/>
</dbReference>
<protein>
    <submittedName>
        <fullName evidence="1">Uncharacterized protein</fullName>
    </submittedName>
</protein>
<dbReference type="Proteomes" id="UP000550787">
    <property type="component" value="Unassembled WGS sequence"/>
</dbReference>
<evidence type="ECO:0000313" key="1">
    <source>
        <dbReference type="EMBL" id="MBB2158129.1"/>
    </source>
</evidence>
<reference evidence="1 2" key="1">
    <citation type="submission" date="2020-04" db="EMBL/GenBank/DDBJ databases">
        <title>Description of novel Gluconacetobacter.</title>
        <authorList>
            <person name="Sombolestani A."/>
        </authorList>
    </citation>
    <scope>NUCLEOTIDE SEQUENCE [LARGE SCALE GENOMIC DNA]</scope>
    <source>
        <strain evidence="1 2">LMG 7603</strain>
    </source>
</reference>
<dbReference type="AlphaFoldDB" id="A0A7W4NI16"/>
<proteinExistence type="predicted"/>
<gene>
    <name evidence="1" type="ORF">HLH33_17810</name>
</gene>
<sequence>MVLFRCVMENKYIYQLFRRFLFLIFFSCHIQYGKAGEDKSCISAALKLPLLGGRTDAPIIPVKVSGVEAAMYISPDYFDGLYMREGGNFLIRPGSIRGEIIENGFHTFPAESTTIDSLEIGGAKVENPKVFRLPGYVTQSINGRPLVGVVGDSILSHFQVLIDMPHGVFFLLKISDDDFCESIEKKLLGENVNSVPIRGKQKEVPVKIDGVEEWFRINTILSTAVVPSNWHQIPELDPNAVAKGELIVTNYVDGPAGRVPGRKIVIHDIHIGHEDMSGTPVLVQNRLDSGALGTEFFANHIVLIDYDRKTMFFSRSANRIQSVGHDLHFEQNIEGKTAIHE</sequence>